<dbReference type="Gene3D" id="3.90.70.10">
    <property type="entry name" value="Cysteine proteinases"/>
    <property type="match status" value="1"/>
</dbReference>
<dbReference type="OMA" id="ADDWPNW"/>
<dbReference type="PROSITE" id="PS50203">
    <property type="entry name" value="CALPAIN_CAT"/>
    <property type="match status" value="1"/>
</dbReference>
<dbReference type="SMART" id="SM00230">
    <property type="entry name" value="CysPc"/>
    <property type="match status" value="1"/>
</dbReference>
<dbReference type="OrthoDB" id="424753at2759"/>
<keyword evidence="15" id="KW-1185">Reference proteome</keyword>
<keyword evidence="9" id="KW-0862">Zinc</keyword>
<accession>A0A8J6CH64</accession>
<dbReference type="InterPro" id="IPR022684">
    <property type="entry name" value="Calpain_cysteine_protease"/>
</dbReference>
<feature type="active site" evidence="10 11">
    <location>
        <position position="358"/>
    </location>
</feature>
<dbReference type="InterPro" id="IPR001300">
    <property type="entry name" value="Peptidase_C2_calpain_cat"/>
</dbReference>
<gene>
    <name evidence="14" type="ORF">KFE25_006320</name>
</gene>
<evidence type="ECO:0000256" key="10">
    <source>
        <dbReference type="PIRSR" id="PIRSR622684-1"/>
    </source>
</evidence>
<keyword evidence="4" id="KW-0479">Metal-binding</keyword>
<feature type="compositionally biased region" description="Low complexity" evidence="12">
    <location>
        <begin position="208"/>
        <end position="217"/>
    </location>
</feature>
<keyword evidence="5" id="KW-0677">Repeat</keyword>
<evidence type="ECO:0000313" key="15">
    <source>
        <dbReference type="Proteomes" id="UP000751190"/>
    </source>
</evidence>
<evidence type="ECO:0000256" key="9">
    <source>
        <dbReference type="ARBA" id="ARBA00022833"/>
    </source>
</evidence>
<feature type="region of interest" description="Disordered" evidence="12">
    <location>
        <begin position="847"/>
        <end position="867"/>
    </location>
</feature>
<dbReference type="GO" id="GO:0004198">
    <property type="term" value="F:calcium-dependent cysteine-type endopeptidase activity"/>
    <property type="evidence" value="ECO:0007669"/>
    <property type="project" value="InterPro"/>
</dbReference>
<comment type="similarity">
    <text evidence="1">Belongs to the peptidase C2 family.</text>
</comment>
<keyword evidence="8 11" id="KW-0788">Thiol protease</keyword>
<keyword evidence="7 11" id="KW-0378">Hydrolase</keyword>
<proteinExistence type="inferred from homology"/>
<evidence type="ECO:0000259" key="13">
    <source>
        <dbReference type="PROSITE" id="PS50203"/>
    </source>
</evidence>
<dbReference type="GO" id="GO:0006508">
    <property type="term" value="P:proteolysis"/>
    <property type="evidence" value="ECO:0007669"/>
    <property type="project" value="UniProtKB-KW"/>
</dbReference>
<name>A0A8J6CH64_DIALT</name>
<dbReference type="GO" id="GO:0005737">
    <property type="term" value="C:cytoplasm"/>
    <property type="evidence" value="ECO:0007669"/>
    <property type="project" value="TreeGrafter"/>
</dbReference>
<dbReference type="AlphaFoldDB" id="A0A8J6CH64"/>
<feature type="active site" evidence="10 11">
    <location>
        <position position="542"/>
    </location>
</feature>
<dbReference type="CDD" id="cd00044">
    <property type="entry name" value="CysPc"/>
    <property type="match status" value="1"/>
</dbReference>
<dbReference type="Proteomes" id="UP000751190">
    <property type="component" value="Unassembled WGS sequence"/>
</dbReference>
<evidence type="ECO:0000313" key="14">
    <source>
        <dbReference type="EMBL" id="KAG8469865.1"/>
    </source>
</evidence>
<evidence type="ECO:0000256" key="8">
    <source>
        <dbReference type="ARBA" id="ARBA00022807"/>
    </source>
</evidence>
<sequence length="867" mass="92056">MHAAHATPLWRAMCPFCARELQFKAAAGRSPTVVCGACGKRFEAKTVARPRESGAAPAERNGAPACGGAGGVCASARGGQITLSEAEQLDLAIAMSLSDEPRTPLSGAHAAGKPSVLPSPPPAPPSFWKCPQCVCSNASHATTCVCGHVRGAAPGSSAPRAPRAQGGGAAPATGARAAACPKCTFENPANAAVCGMCGHALERPRAAAHPNATAAPAPERPPPYSAAAPPAGPALGDGQHGGQPVAHSVDGMQAAQEAEALRLLEHIDRTCAEQRCAFVDDSFLPSDRSVYLDGVRWARADIAERRAERQAEARVTQWLRPSEIQRQANAFDMFNQPWCVFRGEPLPEDAKQGALGDCWLLSAIAVLAERPALLRALFPAGGALSRSGAYPVRLCLDGEWRVIVVDDVLPCTRFGTLAFSQAARRQLYVPLLEKAFAKSYGCYEAIEAGTCDEALGALTGAPCEQLRLQPRDGVAEPVDSDLQWTRLLSFREAGFLAGASCGSRDPAAVQLAESLGLQSMHAYSILDVRTTSGGHRLVKLRNPWGKGEWAGAWSSHSPSWTPALRRELRADVGEAGVFWMCWEDFRRHFRDVDVCKVRAGSGSWMEARARAHMPTSAGAGARWSAFTLEVFEATQVDLVLVQRNARGRGEASELAQLDLSVAIFRAAPDGQLGELASSSPRRVHPSVCCEALLSAGAYVIVPLSLNQLNSAGGPRLAILALFSAKPVLIAARAGTTDLARSALISRAVRLGERSAPFGSEMLLWTLSDEAGSILYAENRSWMQRFTITIDARDSHNLVSSRAALALDDRLAPGQGQLLLALTQLEPTEGYASSFQFQFRADMGLEHHEPSVPPAHGLHSTGRARHAA</sequence>
<evidence type="ECO:0000256" key="5">
    <source>
        <dbReference type="ARBA" id="ARBA00022737"/>
    </source>
</evidence>
<dbReference type="InterPro" id="IPR038765">
    <property type="entry name" value="Papain-like_cys_pep_sf"/>
</dbReference>
<evidence type="ECO:0000256" key="3">
    <source>
        <dbReference type="ARBA" id="ARBA00022670"/>
    </source>
</evidence>
<organism evidence="14 15">
    <name type="scientific">Diacronema lutheri</name>
    <name type="common">Unicellular marine alga</name>
    <name type="synonym">Monochrysis lutheri</name>
    <dbReference type="NCBI Taxonomy" id="2081491"/>
    <lineage>
        <taxon>Eukaryota</taxon>
        <taxon>Haptista</taxon>
        <taxon>Haptophyta</taxon>
        <taxon>Pavlovophyceae</taxon>
        <taxon>Pavlovales</taxon>
        <taxon>Pavlovaceae</taxon>
        <taxon>Diacronema</taxon>
    </lineage>
</organism>
<dbReference type="PROSITE" id="PS00139">
    <property type="entry name" value="THIOL_PROTEASE_CYS"/>
    <property type="match status" value="1"/>
</dbReference>
<evidence type="ECO:0000256" key="2">
    <source>
        <dbReference type="ARBA" id="ARBA00022553"/>
    </source>
</evidence>
<dbReference type="PROSITE" id="PS50330">
    <property type="entry name" value="UIM"/>
    <property type="match status" value="1"/>
</dbReference>
<dbReference type="GO" id="GO:0008270">
    <property type="term" value="F:zinc ion binding"/>
    <property type="evidence" value="ECO:0007669"/>
    <property type="project" value="UniProtKB-KW"/>
</dbReference>
<comment type="caution">
    <text evidence="14">The sequence shown here is derived from an EMBL/GenBank/DDBJ whole genome shotgun (WGS) entry which is preliminary data.</text>
</comment>
<dbReference type="PRINTS" id="PR00704">
    <property type="entry name" value="CALPAIN"/>
</dbReference>
<dbReference type="PANTHER" id="PTHR10183">
    <property type="entry name" value="CALPAIN"/>
    <property type="match status" value="1"/>
</dbReference>
<reference evidence="14" key="1">
    <citation type="submission" date="2021-05" db="EMBL/GenBank/DDBJ databases">
        <title>The genome of the haptophyte Pavlova lutheri (Diacronema luteri, Pavlovales) - a model for lipid biosynthesis in eukaryotic algae.</title>
        <authorList>
            <person name="Hulatt C.J."/>
            <person name="Posewitz M.C."/>
        </authorList>
    </citation>
    <scope>NUCLEOTIDE SEQUENCE</scope>
    <source>
        <strain evidence="14">NIVA-4/92</strain>
    </source>
</reference>
<dbReference type="Pfam" id="PF00648">
    <property type="entry name" value="Peptidase_C2"/>
    <property type="match status" value="1"/>
</dbReference>
<evidence type="ECO:0000256" key="4">
    <source>
        <dbReference type="ARBA" id="ARBA00022723"/>
    </source>
</evidence>
<keyword evidence="2" id="KW-0597">Phosphoprotein</keyword>
<dbReference type="SUPFAM" id="SSF54001">
    <property type="entry name" value="Cysteine proteinases"/>
    <property type="match status" value="1"/>
</dbReference>
<protein>
    <recommendedName>
        <fullName evidence="13">Calpain catalytic domain-containing protein</fullName>
    </recommendedName>
</protein>
<evidence type="ECO:0000256" key="1">
    <source>
        <dbReference type="ARBA" id="ARBA00007623"/>
    </source>
</evidence>
<evidence type="ECO:0000256" key="12">
    <source>
        <dbReference type="SAM" id="MobiDB-lite"/>
    </source>
</evidence>
<feature type="region of interest" description="Disordered" evidence="12">
    <location>
        <begin position="208"/>
        <end position="246"/>
    </location>
</feature>
<dbReference type="InterPro" id="IPR000169">
    <property type="entry name" value="Pept_cys_AS"/>
</dbReference>
<evidence type="ECO:0000256" key="11">
    <source>
        <dbReference type="PROSITE-ProRule" id="PRU00239"/>
    </source>
</evidence>
<feature type="domain" description="Calpain catalytic" evidence="13">
    <location>
        <begin position="277"/>
        <end position="598"/>
    </location>
</feature>
<keyword evidence="6" id="KW-0863">Zinc-finger</keyword>
<dbReference type="EMBL" id="JAGTXO010000002">
    <property type="protein sequence ID" value="KAG8469865.1"/>
    <property type="molecule type" value="Genomic_DNA"/>
</dbReference>
<dbReference type="PANTHER" id="PTHR10183:SF382">
    <property type="entry name" value="CALPAIN-15"/>
    <property type="match status" value="1"/>
</dbReference>
<evidence type="ECO:0000256" key="6">
    <source>
        <dbReference type="ARBA" id="ARBA00022771"/>
    </source>
</evidence>
<dbReference type="InterPro" id="IPR003903">
    <property type="entry name" value="UIM_dom"/>
</dbReference>
<dbReference type="FunFam" id="3.90.70.10:FF:000010">
    <property type="entry name" value="Calpain 15"/>
    <property type="match status" value="1"/>
</dbReference>
<feature type="active site" evidence="10 11">
    <location>
        <position position="521"/>
    </location>
</feature>
<evidence type="ECO:0000256" key="7">
    <source>
        <dbReference type="ARBA" id="ARBA00022801"/>
    </source>
</evidence>
<feature type="region of interest" description="Disordered" evidence="12">
    <location>
        <begin position="102"/>
        <end position="121"/>
    </location>
</feature>
<keyword evidence="3 11" id="KW-0645">Protease</keyword>